<keyword evidence="1" id="KW-1133">Transmembrane helix</keyword>
<dbReference type="EMBL" id="CAJVCH010236635">
    <property type="protein sequence ID" value="CAG7732743.1"/>
    <property type="molecule type" value="Genomic_DNA"/>
</dbReference>
<evidence type="ECO:0000256" key="1">
    <source>
        <dbReference type="SAM" id="Phobius"/>
    </source>
</evidence>
<dbReference type="Proteomes" id="UP000708208">
    <property type="component" value="Unassembled WGS sequence"/>
</dbReference>
<reference evidence="2" key="1">
    <citation type="submission" date="2021-06" db="EMBL/GenBank/DDBJ databases">
        <authorList>
            <person name="Hodson N. C."/>
            <person name="Mongue J. A."/>
            <person name="Jaron S. K."/>
        </authorList>
    </citation>
    <scope>NUCLEOTIDE SEQUENCE</scope>
</reference>
<feature type="transmembrane region" description="Helical" evidence="1">
    <location>
        <begin position="134"/>
        <end position="152"/>
    </location>
</feature>
<evidence type="ECO:0000313" key="3">
    <source>
        <dbReference type="Proteomes" id="UP000708208"/>
    </source>
</evidence>
<feature type="transmembrane region" description="Helical" evidence="1">
    <location>
        <begin position="57"/>
        <end position="77"/>
    </location>
</feature>
<comment type="caution">
    <text evidence="2">The sequence shown here is derived from an EMBL/GenBank/DDBJ whole genome shotgun (WGS) entry which is preliminary data.</text>
</comment>
<gene>
    <name evidence="2" type="ORF">AFUS01_LOCUS21236</name>
</gene>
<keyword evidence="3" id="KW-1185">Reference proteome</keyword>
<accession>A0A8J2K3V1</accession>
<dbReference type="OrthoDB" id="10516650at2759"/>
<feature type="transmembrane region" description="Helical" evidence="1">
    <location>
        <begin position="164"/>
        <end position="191"/>
    </location>
</feature>
<protein>
    <submittedName>
        <fullName evidence="2">Uncharacterized protein</fullName>
    </submittedName>
</protein>
<evidence type="ECO:0000313" key="2">
    <source>
        <dbReference type="EMBL" id="CAG7732743.1"/>
    </source>
</evidence>
<name>A0A8J2K3V1_9HEXA</name>
<dbReference type="AlphaFoldDB" id="A0A8J2K3V1"/>
<organism evidence="2 3">
    <name type="scientific">Allacma fusca</name>
    <dbReference type="NCBI Taxonomy" id="39272"/>
    <lineage>
        <taxon>Eukaryota</taxon>
        <taxon>Metazoa</taxon>
        <taxon>Ecdysozoa</taxon>
        <taxon>Arthropoda</taxon>
        <taxon>Hexapoda</taxon>
        <taxon>Collembola</taxon>
        <taxon>Symphypleona</taxon>
        <taxon>Sminthuridae</taxon>
        <taxon>Allacma</taxon>
    </lineage>
</organism>
<feature type="transmembrane region" description="Helical" evidence="1">
    <location>
        <begin position="97"/>
        <end position="122"/>
    </location>
</feature>
<proteinExistence type="predicted"/>
<keyword evidence="1" id="KW-0812">Transmembrane</keyword>
<keyword evidence="1" id="KW-0472">Membrane</keyword>
<sequence>MLRTPSILTKKVITVVQIFKLEVPTQFFKELSKMVKSCCGLGDIRAGARNIAIISMLYDLLMMAALLLILLLHVPHLPWKEHPETKVENEEISIKLIFYQILLIITISIRSIHLIPSFLLLYSTWEEIPRGVSFWLFMGVLDVILHLTWVGVPLLMKWPLDKTVILVSFVLLGVAVILYFIACINSYAAWIRDRHHDLRAKRHLKDYY</sequence>